<evidence type="ECO:0000313" key="2">
    <source>
        <dbReference type="Proteomes" id="UP000267821"/>
    </source>
</evidence>
<accession>A0A3N4MCI5</accession>
<sequence length="64" mass="7398">MDKISLQFEPTVNITELQDVINGEKKCIETLKIKCRRQTFHSFSLIFWAPPEPPLLDIPGIYPP</sequence>
<gene>
    <name evidence="1" type="ORF">L211DRAFT_832612</name>
</gene>
<name>A0A3N4MCI5_9PEZI</name>
<dbReference type="InParanoid" id="A0A3N4MCI5"/>
<proteinExistence type="predicted"/>
<keyword evidence="2" id="KW-1185">Reference proteome</keyword>
<organism evidence="1 2">
    <name type="scientific">Terfezia boudieri ATCC MYA-4762</name>
    <dbReference type="NCBI Taxonomy" id="1051890"/>
    <lineage>
        <taxon>Eukaryota</taxon>
        <taxon>Fungi</taxon>
        <taxon>Dikarya</taxon>
        <taxon>Ascomycota</taxon>
        <taxon>Pezizomycotina</taxon>
        <taxon>Pezizomycetes</taxon>
        <taxon>Pezizales</taxon>
        <taxon>Pezizaceae</taxon>
        <taxon>Terfezia</taxon>
    </lineage>
</organism>
<evidence type="ECO:0000313" key="1">
    <source>
        <dbReference type="EMBL" id="RPB29902.1"/>
    </source>
</evidence>
<dbReference type="Proteomes" id="UP000267821">
    <property type="component" value="Unassembled WGS sequence"/>
</dbReference>
<protein>
    <submittedName>
        <fullName evidence="1">Uncharacterized protein</fullName>
    </submittedName>
</protein>
<dbReference type="EMBL" id="ML121527">
    <property type="protein sequence ID" value="RPB29902.1"/>
    <property type="molecule type" value="Genomic_DNA"/>
</dbReference>
<dbReference type="AlphaFoldDB" id="A0A3N4MCI5"/>
<reference evidence="1 2" key="1">
    <citation type="journal article" date="2018" name="Nat. Ecol. Evol.">
        <title>Pezizomycetes genomes reveal the molecular basis of ectomycorrhizal truffle lifestyle.</title>
        <authorList>
            <person name="Murat C."/>
            <person name="Payen T."/>
            <person name="Noel B."/>
            <person name="Kuo A."/>
            <person name="Morin E."/>
            <person name="Chen J."/>
            <person name="Kohler A."/>
            <person name="Krizsan K."/>
            <person name="Balestrini R."/>
            <person name="Da Silva C."/>
            <person name="Montanini B."/>
            <person name="Hainaut M."/>
            <person name="Levati E."/>
            <person name="Barry K.W."/>
            <person name="Belfiori B."/>
            <person name="Cichocki N."/>
            <person name="Clum A."/>
            <person name="Dockter R.B."/>
            <person name="Fauchery L."/>
            <person name="Guy J."/>
            <person name="Iotti M."/>
            <person name="Le Tacon F."/>
            <person name="Lindquist E.A."/>
            <person name="Lipzen A."/>
            <person name="Malagnac F."/>
            <person name="Mello A."/>
            <person name="Molinier V."/>
            <person name="Miyauchi S."/>
            <person name="Poulain J."/>
            <person name="Riccioni C."/>
            <person name="Rubini A."/>
            <person name="Sitrit Y."/>
            <person name="Splivallo R."/>
            <person name="Traeger S."/>
            <person name="Wang M."/>
            <person name="Zifcakova L."/>
            <person name="Wipf D."/>
            <person name="Zambonelli A."/>
            <person name="Paolocci F."/>
            <person name="Nowrousian M."/>
            <person name="Ottonello S."/>
            <person name="Baldrian P."/>
            <person name="Spatafora J.W."/>
            <person name="Henrissat B."/>
            <person name="Nagy L.G."/>
            <person name="Aury J.M."/>
            <person name="Wincker P."/>
            <person name="Grigoriev I.V."/>
            <person name="Bonfante P."/>
            <person name="Martin F.M."/>
        </authorList>
    </citation>
    <scope>NUCLEOTIDE SEQUENCE [LARGE SCALE GENOMIC DNA]</scope>
    <source>
        <strain evidence="1 2">ATCC MYA-4762</strain>
    </source>
</reference>